<accession>A0A0L7MC65</accession>
<organism evidence="1 2">
    <name type="scientific">Comamonas testosteroni</name>
    <name type="common">Pseudomonas testosteroni</name>
    <dbReference type="NCBI Taxonomy" id="285"/>
    <lineage>
        <taxon>Bacteria</taxon>
        <taxon>Pseudomonadati</taxon>
        <taxon>Pseudomonadota</taxon>
        <taxon>Betaproteobacteria</taxon>
        <taxon>Burkholderiales</taxon>
        <taxon>Comamonadaceae</taxon>
        <taxon>Comamonas</taxon>
    </lineage>
</organism>
<reference evidence="2" key="1">
    <citation type="submission" date="2014-06" db="EMBL/GenBank/DDBJ databases">
        <title>Draft genome sequence of C. testosteroni WDL7.</title>
        <authorList>
            <person name="Wu Y."/>
            <person name="Seshan H."/>
            <person name="Arumugam K."/>
        </authorList>
    </citation>
    <scope>NUCLEOTIDE SEQUENCE [LARGE SCALE GENOMIC DNA]</scope>
    <source>
        <strain evidence="2">WDL7</strain>
    </source>
</reference>
<comment type="caution">
    <text evidence="1">The sequence shown here is derived from an EMBL/GenBank/DDBJ whole genome shotgun (WGS) entry which is preliminary data.</text>
</comment>
<gene>
    <name evidence="1" type="ORF">GL58_18625</name>
</gene>
<evidence type="ECO:0000313" key="1">
    <source>
        <dbReference type="EMBL" id="KOC19228.1"/>
    </source>
</evidence>
<proteinExistence type="predicted"/>
<evidence type="ECO:0000313" key="2">
    <source>
        <dbReference type="Proteomes" id="UP000037442"/>
    </source>
</evidence>
<dbReference type="AlphaFoldDB" id="A0A0L7MC65"/>
<dbReference type="Proteomes" id="UP000037442">
    <property type="component" value="Unassembled WGS sequence"/>
</dbReference>
<name>A0A0L7MC65_COMTE</name>
<dbReference type="RefSeq" id="WP_053284348.1">
    <property type="nucleotide sequence ID" value="NZ_JNVD01000030.1"/>
</dbReference>
<sequence>MSHRHFYKPGLKRGSNPLMVFNQHNSKLTPAEVAETMGSLRTAFAHMREGVATHSEYVVLHSNMLIAQEIEQMGVVRGLQEHITAALQACASYQERSGYAESWRPSDIHFHELDALGSMLDLHEFQLQQLTAREVHQATQRLVARTKSAGGDVYQADNSMATLTTYKQEQRKRA</sequence>
<protein>
    <submittedName>
        <fullName evidence="1">Uncharacterized protein</fullName>
    </submittedName>
</protein>
<dbReference type="EMBL" id="JNVD01000030">
    <property type="protein sequence ID" value="KOC19228.1"/>
    <property type="molecule type" value="Genomic_DNA"/>
</dbReference>
<dbReference type="PATRIC" id="fig|285.49.peg.3851"/>